<dbReference type="GO" id="GO:0005315">
    <property type="term" value="F:phosphate transmembrane transporter activity"/>
    <property type="evidence" value="ECO:0007669"/>
    <property type="project" value="TreeGrafter"/>
</dbReference>
<dbReference type="AlphaFoldDB" id="A0A3B0XTW7"/>
<evidence type="ECO:0000256" key="5">
    <source>
        <dbReference type="SAM" id="Phobius"/>
    </source>
</evidence>
<proteinExistence type="predicted"/>
<dbReference type="InterPro" id="IPR001898">
    <property type="entry name" value="SLC13A/DASS"/>
</dbReference>
<keyword evidence="2 5" id="KW-0812">Transmembrane</keyword>
<evidence type="ECO:0000313" key="6">
    <source>
        <dbReference type="EMBL" id="VAW68190.1"/>
    </source>
</evidence>
<feature type="transmembrane region" description="Helical" evidence="5">
    <location>
        <begin position="93"/>
        <end position="112"/>
    </location>
</feature>
<name>A0A3B0XTW7_9ZZZZ</name>
<organism evidence="6">
    <name type="scientific">hydrothermal vent metagenome</name>
    <dbReference type="NCBI Taxonomy" id="652676"/>
    <lineage>
        <taxon>unclassified sequences</taxon>
        <taxon>metagenomes</taxon>
        <taxon>ecological metagenomes</taxon>
    </lineage>
</organism>
<evidence type="ECO:0000256" key="2">
    <source>
        <dbReference type="ARBA" id="ARBA00022692"/>
    </source>
</evidence>
<keyword evidence="4 5" id="KW-0472">Membrane</keyword>
<dbReference type="GO" id="GO:0005886">
    <property type="term" value="C:plasma membrane"/>
    <property type="evidence" value="ECO:0007669"/>
    <property type="project" value="TreeGrafter"/>
</dbReference>
<keyword evidence="3 5" id="KW-1133">Transmembrane helix</keyword>
<sequence>MLDHVSAEDVRRLPWDTLMLVAGGLSLGAAVVDTGLAVRLASWLEFLTVLDLDFLVFGALALITVTLSNFMSNTATISLILPVSVTLLSGRELEMCLILGLSASCALLLPVSTPPNAVAYSTGEIQTRDFRAGGLLIGLLGPVVIVAWVMLISSILKATGLS</sequence>
<reference evidence="6" key="1">
    <citation type="submission" date="2018-06" db="EMBL/GenBank/DDBJ databases">
        <authorList>
            <person name="Zhirakovskaya E."/>
        </authorList>
    </citation>
    <scope>NUCLEOTIDE SEQUENCE</scope>
</reference>
<evidence type="ECO:0000256" key="3">
    <source>
        <dbReference type="ARBA" id="ARBA00022989"/>
    </source>
</evidence>
<feature type="transmembrane region" description="Helical" evidence="5">
    <location>
        <begin position="132"/>
        <end position="156"/>
    </location>
</feature>
<gene>
    <name evidence="6" type="ORF">MNBD_GAMMA09-1782</name>
</gene>
<protein>
    <submittedName>
        <fullName evidence="6">Sodium-dependent anion transporter family</fullName>
    </submittedName>
</protein>
<comment type="subcellular location">
    <subcellularLocation>
        <location evidence="1">Membrane</location>
        <topology evidence="1">Multi-pass membrane protein</topology>
    </subcellularLocation>
</comment>
<evidence type="ECO:0000256" key="1">
    <source>
        <dbReference type="ARBA" id="ARBA00004141"/>
    </source>
</evidence>
<feature type="transmembrane region" description="Helical" evidence="5">
    <location>
        <begin position="20"/>
        <end position="42"/>
    </location>
</feature>
<dbReference type="EMBL" id="UOFI01000116">
    <property type="protein sequence ID" value="VAW68190.1"/>
    <property type="molecule type" value="Genomic_DNA"/>
</dbReference>
<evidence type="ECO:0000256" key="4">
    <source>
        <dbReference type="ARBA" id="ARBA00023136"/>
    </source>
</evidence>
<dbReference type="PANTHER" id="PTHR10283">
    <property type="entry name" value="SOLUTE CARRIER FAMILY 13 MEMBER"/>
    <property type="match status" value="1"/>
</dbReference>
<accession>A0A3B0XTW7</accession>
<dbReference type="Pfam" id="PF00939">
    <property type="entry name" value="Na_sulph_symp"/>
    <property type="match status" value="1"/>
</dbReference>
<feature type="transmembrane region" description="Helical" evidence="5">
    <location>
        <begin position="54"/>
        <end position="81"/>
    </location>
</feature>
<dbReference type="PANTHER" id="PTHR10283:SF92">
    <property type="entry name" value="LOW-AFFINITY PHOSPHATE TRANSPORTER PHO91"/>
    <property type="match status" value="1"/>
</dbReference>